<dbReference type="Proteomes" id="UP001497512">
    <property type="component" value="Chromosome 10"/>
</dbReference>
<feature type="region of interest" description="Disordered" evidence="1">
    <location>
        <begin position="910"/>
        <end position="930"/>
    </location>
</feature>
<evidence type="ECO:0000313" key="3">
    <source>
        <dbReference type="EMBL" id="CAK9193698.1"/>
    </source>
</evidence>
<feature type="domain" description="DAGKc" evidence="2">
    <location>
        <begin position="685"/>
        <end position="827"/>
    </location>
</feature>
<gene>
    <name evidence="3" type="ORF">CSSPTR1EN2_LOCUS2156</name>
</gene>
<dbReference type="SMART" id="SM00046">
    <property type="entry name" value="DAGKc"/>
    <property type="match status" value="1"/>
</dbReference>
<reference evidence="3" key="1">
    <citation type="submission" date="2024-02" db="EMBL/GenBank/DDBJ databases">
        <authorList>
            <consortium name="ELIXIR-Norway"/>
            <consortium name="Elixir Norway"/>
        </authorList>
    </citation>
    <scope>NUCLEOTIDE SEQUENCE</scope>
</reference>
<keyword evidence="4" id="KW-1185">Reference proteome</keyword>
<dbReference type="Gene3D" id="2.60.200.40">
    <property type="match status" value="1"/>
</dbReference>
<dbReference type="InterPro" id="IPR045540">
    <property type="entry name" value="YegS/DAGK_C"/>
</dbReference>
<dbReference type="SUPFAM" id="SSF111331">
    <property type="entry name" value="NAD kinase/diacylglycerol kinase-like"/>
    <property type="match status" value="1"/>
</dbReference>
<organism evidence="3 4">
    <name type="scientific">Sphagnum troendelagicum</name>
    <dbReference type="NCBI Taxonomy" id="128251"/>
    <lineage>
        <taxon>Eukaryota</taxon>
        <taxon>Viridiplantae</taxon>
        <taxon>Streptophyta</taxon>
        <taxon>Embryophyta</taxon>
        <taxon>Bryophyta</taxon>
        <taxon>Sphagnophytina</taxon>
        <taxon>Sphagnopsida</taxon>
        <taxon>Sphagnales</taxon>
        <taxon>Sphagnaceae</taxon>
        <taxon>Sphagnum</taxon>
    </lineage>
</organism>
<dbReference type="Pfam" id="PF19279">
    <property type="entry name" value="YegS_C"/>
    <property type="match status" value="1"/>
</dbReference>
<evidence type="ECO:0000256" key="1">
    <source>
        <dbReference type="SAM" id="MobiDB-lite"/>
    </source>
</evidence>
<accession>A0ABP0TD98</accession>
<dbReference type="Gene3D" id="3.40.50.10330">
    <property type="entry name" value="Probable inorganic polyphosphate/atp-NAD kinase, domain 1"/>
    <property type="match status" value="1"/>
</dbReference>
<protein>
    <recommendedName>
        <fullName evidence="2">DAGKc domain-containing protein</fullName>
    </recommendedName>
</protein>
<dbReference type="Pfam" id="PF00781">
    <property type="entry name" value="DAGK_cat"/>
    <property type="match status" value="1"/>
</dbReference>
<proteinExistence type="predicted"/>
<dbReference type="PANTHER" id="PTHR31743">
    <property type="entry name" value="TRANSIENT RECEPTOR POTENTIAL CHANNEL 4-ASSOCIATED PROTEIN TCPC4AP"/>
    <property type="match status" value="1"/>
</dbReference>
<sequence>MARGHKQPSGSSVEWQFTPTQQHRSVLSCVNSAQISGNGCKSLRQLPRALLRSMQPSAQAMAPLCMELEAALIENQGEVCARVLATISHSICELNSPQHQLNREGFVLFRGDVLLLRCLFCQFSAAAAAAASNEDEEERDDGGPDHYLGSIKLLSLQKECLNILRELCFTVTHFTESLAAHADFVVNLFGLMGFYSTFEYAVGLAEEVLAVRDDTLRVEDIPNFASLVHKFSSRQLALFCRVLAMVVFEPEAGNWIGEVEVGLNQSNAETGASKLRLEEQEWTVADRNHDAILLIPDILSRLVKLLMFDKVSFSYEDFLSSGVSEFATTMSVNGSALESLYNTVSDFRGPSLEDIQANNTRPEMRMIMDLASQQRVAGTSLMDDGFVDWIMLLDRTGLSTGVIHLATHHVEVLFVLCALCGGKKREQVQNQLAKLGLVGVLTHMFDKLDWKASQPRSSSRGIHGIGCACNPKSALKIQYLRLIHNFCDRDSCNQANKDLLLLPAPFKESSWLSKPTGDMKDEGLMFKILKILINEPADSLYRFWLASCVEAFLGGADPKNQEFVASTGLMEHLVAEILKGGFRCATSLQINFDLLGELIKFNKNLFQRLNRLLVGEKFDRFVEVLVTNLVDSNVFVRSVVLSLDYFHRHHSGANRVRKDILIKFTNPASQKIFCDKIQQFLDISGRPKRLFVIVNPFGGDGIGKKVFARTVEPLLKAAGVTIIMQETQFQGHAKDLAKSFNLSEIDGVVCVSGDGVLVEVLNGLLDRGDSESAIKLPLGIIPAGTGNGMAKSVLDLSGEACDAATATFAIIRGHKQALDVAAVVQGQVTYHSILMLSWGFVADVDFESERYRWMGRFRLDIQTIIRVVNLRRYNGSFAYIPGAGTDGTRPRETDMQDTLLQGAETNSEQGLQKNGGYLGPPPPPKQAPAAASEWRAVDGAFLLIWLNNVPFAGEYVMPAPLAKFSDGCLDLVIMKECPRWDLFQLLLKIRSGRHIKSKYVEYLKVKAFQLTPAGRFASDTQGGYIDLDGEVLARGCGSLGDGSKDPMVYGPTIEVSVKRGLATIFRPP</sequence>
<dbReference type="PROSITE" id="PS50146">
    <property type="entry name" value="DAGK"/>
    <property type="match status" value="1"/>
</dbReference>
<dbReference type="InterPro" id="IPR017438">
    <property type="entry name" value="ATP-NAD_kinase_N"/>
</dbReference>
<dbReference type="InterPro" id="IPR001206">
    <property type="entry name" value="Diacylglycerol_kinase_cat_dom"/>
</dbReference>
<dbReference type="PANTHER" id="PTHR31743:SF1">
    <property type="entry name" value="SHORT TRANSIENT RECEPTOR POTENTIAL CHANNEL 4-ASSOCIATED PROTEIN"/>
    <property type="match status" value="1"/>
</dbReference>
<dbReference type="InterPro" id="IPR016064">
    <property type="entry name" value="NAD/diacylglycerol_kinase_sf"/>
</dbReference>
<evidence type="ECO:0000259" key="2">
    <source>
        <dbReference type="PROSITE" id="PS50146"/>
    </source>
</evidence>
<evidence type="ECO:0000313" key="4">
    <source>
        <dbReference type="Proteomes" id="UP001497512"/>
    </source>
</evidence>
<name>A0ABP0TD98_9BRYO</name>
<dbReference type="EMBL" id="OZ019902">
    <property type="protein sequence ID" value="CAK9193698.1"/>
    <property type="molecule type" value="Genomic_DNA"/>
</dbReference>
<dbReference type="Pfam" id="PF12463">
    <property type="entry name" value="DUF3689"/>
    <property type="match status" value="1"/>
</dbReference>
<dbReference type="InterPro" id="IPR022162">
    <property type="entry name" value="TRPC4AP"/>
</dbReference>